<dbReference type="Gene3D" id="3.40.50.2300">
    <property type="match status" value="1"/>
</dbReference>
<evidence type="ECO:0000256" key="5">
    <source>
        <dbReference type="ARBA" id="ARBA00023163"/>
    </source>
</evidence>
<dbReference type="GO" id="GO:0006355">
    <property type="term" value="P:regulation of DNA-templated transcription"/>
    <property type="evidence" value="ECO:0007669"/>
    <property type="project" value="InterPro"/>
</dbReference>
<evidence type="ECO:0000256" key="7">
    <source>
        <dbReference type="PROSITE-ProRule" id="PRU01091"/>
    </source>
</evidence>
<accession>A0AAX3X2A2</accession>
<dbReference type="PANTHER" id="PTHR48111">
    <property type="entry name" value="REGULATOR OF RPOS"/>
    <property type="match status" value="1"/>
</dbReference>
<evidence type="ECO:0000256" key="1">
    <source>
        <dbReference type="ARBA" id="ARBA00022553"/>
    </source>
</evidence>
<proteinExistence type="predicted"/>
<evidence type="ECO:0000256" key="6">
    <source>
        <dbReference type="PROSITE-ProRule" id="PRU00169"/>
    </source>
</evidence>
<reference evidence="10" key="1">
    <citation type="submission" date="2023-05" db="EMBL/GenBank/DDBJ databases">
        <title>Comparative genomics of Bacillaceae isolates and their secondary metabolite potential.</title>
        <authorList>
            <person name="Song L."/>
            <person name="Nielsen L.J."/>
            <person name="Mohite O."/>
            <person name="Xu X."/>
            <person name="Weber T."/>
            <person name="Kovacs A.T."/>
        </authorList>
    </citation>
    <scope>NUCLEOTIDE SEQUENCE</scope>
    <source>
        <strain evidence="10">LY1</strain>
    </source>
</reference>
<evidence type="ECO:0000313" key="10">
    <source>
        <dbReference type="EMBL" id="WHY54046.1"/>
    </source>
</evidence>
<dbReference type="EMBL" id="CP126101">
    <property type="protein sequence ID" value="WHY54046.1"/>
    <property type="molecule type" value="Genomic_DNA"/>
</dbReference>
<protein>
    <submittedName>
        <fullName evidence="10">Response regulator transcription factor</fullName>
    </submittedName>
</protein>
<dbReference type="GO" id="GO:0005829">
    <property type="term" value="C:cytosol"/>
    <property type="evidence" value="ECO:0007669"/>
    <property type="project" value="TreeGrafter"/>
</dbReference>
<evidence type="ECO:0000259" key="8">
    <source>
        <dbReference type="PROSITE" id="PS50110"/>
    </source>
</evidence>
<dbReference type="InterPro" id="IPR011006">
    <property type="entry name" value="CheY-like_superfamily"/>
</dbReference>
<keyword evidence="3" id="KW-0805">Transcription regulation</keyword>
<dbReference type="InterPro" id="IPR039420">
    <property type="entry name" value="WalR-like"/>
</dbReference>
<dbReference type="Pfam" id="PF00486">
    <property type="entry name" value="Trans_reg_C"/>
    <property type="match status" value="1"/>
</dbReference>
<feature type="domain" description="OmpR/PhoB-type" evidence="9">
    <location>
        <begin position="126"/>
        <end position="223"/>
    </location>
</feature>
<dbReference type="GO" id="GO:0000156">
    <property type="term" value="F:phosphorelay response regulator activity"/>
    <property type="evidence" value="ECO:0007669"/>
    <property type="project" value="TreeGrafter"/>
</dbReference>
<dbReference type="RefSeq" id="WP_283872612.1">
    <property type="nucleotide sequence ID" value="NZ_CP126101.1"/>
</dbReference>
<dbReference type="GO" id="GO:0000976">
    <property type="term" value="F:transcription cis-regulatory region binding"/>
    <property type="evidence" value="ECO:0007669"/>
    <property type="project" value="TreeGrafter"/>
</dbReference>
<dbReference type="Gene3D" id="6.10.250.690">
    <property type="match status" value="1"/>
</dbReference>
<dbReference type="AlphaFoldDB" id="A0AAX3X2A2"/>
<dbReference type="Pfam" id="PF00072">
    <property type="entry name" value="Response_reg"/>
    <property type="match status" value="1"/>
</dbReference>
<dbReference type="InterPro" id="IPR036388">
    <property type="entry name" value="WH-like_DNA-bd_sf"/>
</dbReference>
<dbReference type="GO" id="GO:0032993">
    <property type="term" value="C:protein-DNA complex"/>
    <property type="evidence" value="ECO:0007669"/>
    <property type="project" value="TreeGrafter"/>
</dbReference>
<evidence type="ECO:0000313" key="11">
    <source>
        <dbReference type="Proteomes" id="UP001178322"/>
    </source>
</evidence>
<organism evidence="10 11">
    <name type="scientific">Lysinibacillus pakistanensis</name>
    <dbReference type="NCBI Taxonomy" id="759811"/>
    <lineage>
        <taxon>Bacteria</taxon>
        <taxon>Bacillati</taxon>
        <taxon>Bacillota</taxon>
        <taxon>Bacilli</taxon>
        <taxon>Bacillales</taxon>
        <taxon>Bacillaceae</taxon>
        <taxon>Lysinibacillus</taxon>
    </lineage>
</organism>
<feature type="DNA-binding region" description="OmpR/PhoB-type" evidence="7">
    <location>
        <begin position="126"/>
        <end position="223"/>
    </location>
</feature>
<dbReference type="SMART" id="SM00862">
    <property type="entry name" value="Trans_reg_C"/>
    <property type="match status" value="1"/>
</dbReference>
<dbReference type="Gene3D" id="1.10.10.10">
    <property type="entry name" value="Winged helix-like DNA-binding domain superfamily/Winged helix DNA-binding domain"/>
    <property type="match status" value="1"/>
</dbReference>
<gene>
    <name evidence="10" type="ORF">QNH24_12650</name>
</gene>
<keyword evidence="4 7" id="KW-0238">DNA-binding</keyword>
<sequence>MNQILIIDDESSIRQLIRLHLENAHIKVIEAASGQDAIGQLQQKSFDMIILDLMMANGDGFEVLHYLKEEHLQPLVIVLSARREVEDKITVLGLGADDYVTKPFSPIELVARVQAQLRRHSIKYHSDRIRLNKLVLEMDKSMLHYDGQKQRLTTVECQLLQLLMRNVDRVLTKREIYQHIWQHEHYDDNNLSVFISRLRKILEQMTGHHSIRSIRGVGYQFSGDEF</sequence>
<keyword evidence="5" id="KW-0804">Transcription</keyword>
<evidence type="ECO:0000256" key="3">
    <source>
        <dbReference type="ARBA" id="ARBA00023015"/>
    </source>
</evidence>
<dbReference type="InterPro" id="IPR001789">
    <property type="entry name" value="Sig_transdc_resp-reg_receiver"/>
</dbReference>
<dbReference type="SMART" id="SM00448">
    <property type="entry name" value="REC"/>
    <property type="match status" value="1"/>
</dbReference>
<keyword evidence="1 6" id="KW-0597">Phosphoprotein</keyword>
<feature type="modified residue" description="4-aspartylphosphate" evidence="6">
    <location>
        <position position="52"/>
    </location>
</feature>
<dbReference type="Proteomes" id="UP001178322">
    <property type="component" value="Chromosome"/>
</dbReference>
<keyword evidence="2" id="KW-0902">Two-component regulatory system</keyword>
<dbReference type="PROSITE" id="PS50110">
    <property type="entry name" value="RESPONSE_REGULATORY"/>
    <property type="match status" value="1"/>
</dbReference>
<dbReference type="PROSITE" id="PS51755">
    <property type="entry name" value="OMPR_PHOB"/>
    <property type="match status" value="1"/>
</dbReference>
<dbReference type="InterPro" id="IPR001867">
    <property type="entry name" value="OmpR/PhoB-type_DNA-bd"/>
</dbReference>
<evidence type="ECO:0000259" key="9">
    <source>
        <dbReference type="PROSITE" id="PS51755"/>
    </source>
</evidence>
<evidence type="ECO:0000256" key="2">
    <source>
        <dbReference type="ARBA" id="ARBA00023012"/>
    </source>
</evidence>
<feature type="domain" description="Response regulatory" evidence="8">
    <location>
        <begin position="3"/>
        <end position="117"/>
    </location>
</feature>
<name>A0AAX3X2A2_9BACI</name>
<evidence type="ECO:0000256" key="4">
    <source>
        <dbReference type="ARBA" id="ARBA00023125"/>
    </source>
</evidence>
<dbReference type="CDD" id="cd00383">
    <property type="entry name" value="trans_reg_C"/>
    <property type="match status" value="1"/>
</dbReference>
<dbReference type="SUPFAM" id="SSF52172">
    <property type="entry name" value="CheY-like"/>
    <property type="match status" value="1"/>
</dbReference>
<dbReference type="CDD" id="cd17574">
    <property type="entry name" value="REC_OmpR"/>
    <property type="match status" value="1"/>
</dbReference>
<dbReference type="PANTHER" id="PTHR48111:SF40">
    <property type="entry name" value="PHOSPHATE REGULON TRANSCRIPTIONAL REGULATORY PROTEIN PHOB"/>
    <property type="match status" value="1"/>
</dbReference>